<dbReference type="Gene3D" id="3.30.750.140">
    <property type="match status" value="1"/>
</dbReference>
<dbReference type="GO" id="GO:0009424">
    <property type="term" value="C:bacterial-type flagellum hook"/>
    <property type="evidence" value="ECO:0007669"/>
    <property type="project" value="InterPro"/>
</dbReference>
<keyword evidence="6" id="KW-0282">Flagellum</keyword>
<sequence>MIATQNTGQGMLPLLQLLGGEAALQDLDGLKGLKGKDGEGFLAVLEPQMEALLANLGVPGDELEGLDLEAMLARLQDLLDGQGFAAGDEAGGKGLPVASLMAGVHEPGRMDAARGEAGVSGRGGAEGQALPVKPLPAAVMRLFVEASQAAGGRDGLAALKPELLGAQGGLSRDGVLDVLAQWMTQGGDESRRGRTDPLGGVLPALAGGQVEGADAARALPRLDLTRLLQQPNGARELADQVRMLAQAQGGRTELKLHPPQLGSLDIRVLVEGDRTSIQFISANPVTREVLEAAMPRLRDSLAESGLMLEDATVSDQAAEEQAEQDERQAAAGTASELDETEDHENGGSTLSMLNRRLDLFA</sequence>
<dbReference type="InterPro" id="IPR052563">
    <property type="entry name" value="FliK"/>
</dbReference>
<accession>A0A0G3G647</accession>
<dbReference type="RefSeq" id="WP_047251120.1">
    <property type="nucleotide sequence ID" value="NZ_CP011367.1"/>
</dbReference>
<name>A0A0G3G647_9GAMM</name>
<organism evidence="6 7">
    <name type="scientific">Thioalkalivibrio versutus</name>
    <dbReference type="NCBI Taxonomy" id="106634"/>
    <lineage>
        <taxon>Bacteria</taxon>
        <taxon>Pseudomonadati</taxon>
        <taxon>Pseudomonadota</taxon>
        <taxon>Gammaproteobacteria</taxon>
        <taxon>Chromatiales</taxon>
        <taxon>Ectothiorhodospiraceae</taxon>
        <taxon>Thioalkalivibrio</taxon>
    </lineage>
</organism>
<gene>
    <name evidence="6" type="ORF">TVD_06275</name>
</gene>
<evidence type="ECO:0000256" key="4">
    <source>
        <dbReference type="SAM" id="MobiDB-lite"/>
    </source>
</evidence>
<keyword evidence="6" id="KW-0969">Cilium</keyword>
<keyword evidence="6" id="KW-0966">Cell projection</keyword>
<comment type="function">
    <text evidence="1">Controls the length of the flagellar hook.</text>
</comment>
<evidence type="ECO:0000256" key="2">
    <source>
        <dbReference type="ARBA" id="ARBA00009149"/>
    </source>
</evidence>
<feature type="domain" description="Flagellar hook-length control protein-like C-terminal" evidence="5">
    <location>
        <begin position="239"/>
        <end position="321"/>
    </location>
</feature>
<dbReference type="KEGG" id="tvr:TVD_06275"/>
<dbReference type="CDD" id="cd17470">
    <property type="entry name" value="T3SS_Flik_C"/>
    <property type="match status" value="1"/>
</dbReference>
<evidence type="ECO:0000256" key="1">
    <source>
        <dbReference type="ARBA" id="ARBA00003944"/>
    </source>
</evidence>
<evidence type="ECO:0000313" key="7">
    <source>
        <dbReference type="Proteomes" id="UP000064201"/>
    </source>
</evidence>
<dbReference type="Pfam" id="PF02120">
    <property type="entry name" value="Flg_hook"/>
    <property type="match status" value="1"/>
</dbReference>
<dbReference type="OrthoDB" id="1792985at2"/>
<dbReference type="PRINTS" id="PR01007">
    <property type="entry name" value="FLGHOOKFLIK"/>
</dbReference>
<keyword evidence="7" id="KW-1185">Reference proteome</keyword>
<reference evidence="6 7" key="1">
    <citation type="submission" date="2015-04" db="EMBL/GenBank/DDBJ databases">
        <title>Complete Sequence for the Genome of the Thioalkalivibrio versutus D301.</title>
        <authorList>
            <person name="Mu T."/>
            <person name="Zhou J."/>
            <person name="Xu X."/>
        </authorList>
    </citation>
    <scope>NUCLEOTIDE SEQUENCE [LARGE SCALE GENOMIC DNA]</scope>
    <source>
        <strain evidence="6 7">D301</strain>
    </source>
</reference>
<evidence type="ECO:0000313" key="6">
    <source>
        <dbReference type="EMBL" id="AKJ94987.1"/>
    </source>
</evidence>
<dbReference type="PATRIC" id="fig|106634.4.peg.1283"/>
<dbReference type="PANTHER" id="PTHR37533">
    <property type="entry name" value="FLAGELLAR HOOK-LENGTH CONTROL PROTEIN"/>
    <property type="match status" value="1"/>
</dbReference>
<proteinExistence type="inferred from homology"/>
<evidence type="ECO:0000256" key="3">
    <source>
        <dbReference type="ARBA" id="ARBA00022795"/>
    </source>
</evidence>
<dbReference type="AlphaFoldDB" id="A0A0G3G647"/>
<evidence type="ECO:0000259" key="5">
    <source>
        <dbReference type="Pfam" id="PF02120"/>
    </source>
</evidence>
<dbReference type="InterPro" id="IPR001635">
    <property type="entry name" value="Flag_hook_Flik"/>
</dbReference>
<dbReference type="STRING" id="106634.TVD_06275"/>
<feature type="region of interest" description="Disordered" evidence="4">
    <location>
        <begin position="312"/>
        <end position="350"/>
    </location>
</feature>
<dbReference type="EMBL" id="CP011367">
    <property type="protein sequence ID" value="AKJ94987.1"/>
    <property type="molecule type" value="Genomic_DNA"/>
</dbReference>
<dbReference type="PANTHER" id="PTHR37533:SF2">
    <property type="entry name" value="FLAGELLAR HOOK-LENGTH CONTROL PROTEIN"/>
    <property type="match status" value="1"/>
</dbReference>
<dbReference type="InterPro" id="IPR021136">
    <property type="entry name" value="Flagellar_hook_control-like_C"/>
</dbReference>
<protein>
    <submittedName>
        <fullName evidence="6">Flagellar hook-length control protein</fullName>
    </submittedName>
</protein>
<dbReference type="InterPro" id="IPR038610">
    <property type="entry name" value="FliK-like_C_sf"/>
</dbReference>
<dbReference type="GO" id="GO:0044780">
    <property type="term" value="P:bacterial-type flagellum assembly"/>
    <property type="evidence" value="ECO:0007669"/>
    <property type="project" value="InterPro"/>
</dbReference>
<dbReference type="Proteomes" id="UP000064201">
    <property type="component" value="Chromosome"/>
</dbReference>
<comment type="similarity">
    <text evidence="2">Belongs to the FliK family.</text>
</comment>
<keyword evidence="3" id="KW-1005">Bacterial flagellum biogenesis</keyword>